<dbReference type="SMART" id="SM01217">
    <property type="entry name" value="Fn3_like"/>
    <property type="match status" value="1"/>
</dbReference>
<evidence type="ECO:0000313" key="5">
    <source>
        <dbReference type="Proteomes" id="UP000296469"/>
    </source>
</evidence>
<gene>
    <name evidence="4" type="ORF">E5225_15235</name>
</gene>
<dbReference type="InterPro" id="IPR050288">
    <property type="entry name" value="Cellulose_deg_GH3"/>
</dbReference>
<dbReference type="PRINTS" id="PR00133">
    <property type="entry name" value="GLHYDRLASE3"/>
</dbReference>
<dbReference type="InterPro" id="IPR026891">
    <property type="entry name" value="Fn3-like"/>
</dbReference>
<dbReference type="RefSeq" id="WP_135973314.1">
    <property type="nucleotide sequence ID" value="NZ_CP039291.1"/>
</dbReference>
<dbReference type="SUPFAM" id="SSF51445">
    <property type="entry name" value="(Trans)glycosidases"/>
    <property type="match status" value="1"/>
</dbReference>
<dbReference type="Gene3D" id="3.20.20.300">
    <property type="entry name" value="Glycoside hydrolase, family 3, N-terminal domain"/>
    <property type="match status" value="1"/>
</dbReference>
<dbReference type="Pfam" id="PF00933">
    <property type="entry name" value="Glyco_hydro_3"/>
    <property type="match status" value="1"/>
</dbReference>
<dbReference type="InterPro" id="IPR002772">
    <property type="entry name" value="Glyco_hydro_3_C"/>
</dbReference>
<keyword evidence="2 4" id="KW-0378">Hydrolase</keyword>
<dbReference type="OrthoDB" id="3187421at2"/>
<evidence type="ECO:0000256" key="1">
    <source>
        <dbReference type="ARBA" id="ARBA00005336"/>
    </source>
</evidence>
<dbReference type="KEGG" id="celz:E5225_15235"/>
<evidence type="ECO:0000259" key="3">
    <source>
        <dbReference type="SMART" id="SM01217"/>
    </source>
</evidence>
<dbReference type="EMBL" id="CP039291">
    <property type="protein sequence ID" value="QCB94706.1"/>
    <property type="molecule type" value="Genomic_DNA"/>
</dbReference>
<dbReference type="GO" id="GO:0009251">
    <property type="term" value="P:glucan catabolic process"/>
    <property type="evidence" value="ECO:0007669"/>
    <property type="project" value="TreeGrafter"/>
</dbReference>
<dbReference type="InterPro" id="IPR001764">
    <property type="entry name" value="Glyco_hydro_3_N"/>
</dbReference>
<dbReference type="Gene3D" id="2.60.40.10">
    <property type="entry name" value="Immunoglobulins"/>
    <property type="match status" value="1"/>
</dbReference>
<keyword evidence="5" id="KW-1185">Reference proteome</keyword>
<accession>A0A4P7SN70</accession>
<dbReference type="GO" id="GO:0008422">
    <property type="term" value="F:beta-glucosidase activity"/>
    <property type="evidence" value="ECO:0007669"/>
    <property type="project" value="TreeGrafter"/>
</dbReference>
<dbReference type="PANTHER" id="PTHR42715:SF3">
    <property type="entry name" value="BETA-GLUCOSIDASE B-RELATED"/>
    <property type="match status" value="1"/>
</dbReference>
<dbReference type="PANTHER" id="PTHR42715">
    <property type="entry name" value="BETA-GLUCOSIDASE"/>
    <property type="match status" value="1"/>
</dbReference>
<comment type="similarity">
    <text evidence="1">Belongs to the glycosyl hydrolase 3 family.</text>
</comment>
<name>A0A4P7SN70_9CELL</name>
<dbReference type="InterPro" id="IPR036881">
    <property type="entry name" value="Glyco_hydro_3_C_sf"/>
</dbReference>
<dbReference type="InterPro" id="IPR013783">
    <property type="entry name" value="Ig-like_fold"/>
</dbReference>
<dbReference type="SUPFAM" id="SSF52279">
    <property type="entry name" value="Beta-D-glucan exohydrolase, C-terminal domain"/>
    <property type="match status" value="2"/>
</dbReference>
<organism evidence="4 5">
    <name type="scientific">Cellulomonas shaoxiangyii</name>
    <dbReference type="NCBI Taxonomy" id="2566013"/>
    <lineage>
        <taxon>Bacteria</taxon>
        <taxon>Bacillati</taxon>
        <taxon>Actinomycetota</taxon>
        <taxon>Actinomycetes</taxon>
        <taxon>Micrococcales</taxon>
        <taxon>Cellulomonadaceae</taxon>
        <taxon>Cellulomonas</taxon>
    </lineage>
</organism>
<evidence type="ECO:0000313" key="4">
    <source>
        <dbReference type="EMBL" id="QCB94706.1"/>
    </source>
</evidence>
<sequence length="730" mass="77997">MSDTGRTAFDQAVDRVRAGAAPADEAAALYAALDDGERLGLLDGDTPFWQGMAEMGQGYNVRPYVHGAVERLGIPGIRFVDGPRGVVSGHGTAFPVSMARGATWDVDLEEEVGEAIGRELRAIGGNFFGGVCINLPRHPAWGRAQETYGDEPFHLGELGAALTRGVERYAMACAKHYALNSMENARFTVDVTVDEATLHEVYLPHFRRAVDEGVSAIMSAYNSVNGEWAGQNHYLLTDVLRDQWGWDGITVSDFIWGLRDAAASLNAGLDLEEPFVQQRARDLPRQLEAGETTWELVERAGVRLLAAQLRSYARRDQGDFPVELMASQAHRDLAREVARRAMVLLRNEPVEGAPVLPLDPARVTSVAVVGRLATAPNMGDKGSSDVRPPSHVTPAEGIRAAFPGATVTVVDQDDPAAAAEAARAADVAVVVAGFDERDEGEYVGSDTMNRPELLALFPEQPDGQGQASDAITAAAGEGNVVMTAGDEYGGDRRSLTLRPVDEEIIRAVAAANPRTVVGIVAAGAVLMERWQHDVPALVMTWYAGMEGGHALADVLTGAHNPSGRLPFSVPTSEEHLPFFDRDATAITYDRFHGQRLLDRLGVEAAYPHGFGVSYTTFAVEDAAAGPVVDGALTVTARVRNTGERDGRHVVQVYGRRTEGDRAGETAVVGFAVAEVPAGQAVEVAVPVSLAPLSRWDADAKRLRLPLGVGVELDVASHAHAADAVTLRIEA</sequence>
<evidence type="ECO:0000256" key="2">
    <source>
        <dbReference type="ARBA" id="ARBA00022801"/>
    </source>
</evidence>
<dbReference type="InterPro" id="IPR036962">
    <property type="entry name" value="Glyco_hydro_3_N_sf"/>
</dbReference>
<proteinExistence type="inferred from homology"/>
<dbReference type="InterPro" id="IPR017853">
    <property type="entry name" value="GH"/>
</dbReference>
<dbReference type="AlphaFoldDB" id="A0A4P7SN70"/>
<dbReference type="Proteomes" id="UP000296469">
    <property type="component" value="Chromosome"/>
</dbReference>
<protein>
    <submittedName>
        <fullName evidence="4">Family 3 glycosyl hydrolase</fullName>
    </submittedName>
</protein>
<reference evidence="4 5" key="1">
    <citation type="submission" date="2019-04" db="EMBL/GenBank/DDBJ databases">
        <title>Isolation and identification of Cellulomonas shaoxiangyii sp. Nov. isolated from feces of the Tibetan antelopes (Pantholops hodgsonii) in the Qinghai-Tibet plateau of China.</title>
        <authorList>
            <person name="Tian Z."/>
        </authorList>
    </citation>
    <scope>NUCLEOTIDE SEQUENCE [LARGE SCALE GENOMIC DNA]</scope>
    <source>
        <strain evidence="4 5">Z28</strain>
    </source>
</reference>
<feature type="domain" description="Fibronectin type III-like" evidence="3">
    <location>
        <begin position="648"/>
        <end position="718"/>
    </location>
</feature>
<dbReference type="Gene3D" id="3.40.50.1700">
    <property type="entry name" value="Glycoside hydrolase family 3 C-terminal domain"/>
    <property type="match status" value="1"/>
</dbReference>
<dbReference type="Pfam" id="PF01915">
    <property type="entry name" value="Glyco_hydro_3_C"/>
    <property type="match status" value="1"/>
</dbReference>